<feature type="signal peptide" evidence="7">
    <location>
        <begin position="1"/>
        <end position="21"/>
    </location>
</feature>
<dbReference type="InterPro" id="IPR003367">
    <property type="entry name" value="Thrombospondin_3-like_rpt"/>
</dbReference>
<protein>
    <submittedName>
        <fullName evidence="9">OmpA family protein</fullName>
    </submittedName>
</protein>
<dbReference type="PRINTS" id="PR01021">
    <property type="entry name" value="OMPADOMAIN"/>
</dbReference>
<evidence type="ECO:0000256" key="7">
    <source>
        <dbReference type="SAM" id="SignalP"/>
    </source>
</evidence>
<dbReference type="CDD" id="cd07185">
    <property type="entry name" value="OmpA_C-like"/>
    <property type="match status" value="1"/>
</dbReference>
<evidence type="ECO:0000259" key="8">
    <source>
        <dbReference type="PROSITE" id="PS51123"/>
    </source>
</evidence>
<dbReference type="PANTHER" id="PTHR30329:SF21">
    <property type="entry name" value="LIPOPROTEIN YIAD-RELATED"/>
    <property type="match status" value="1"/>
</dbReference>
<evidence type="ECO:0000256" key="5">
    <source>
        <dbReference type="PROSITE-ProRule" id="PRU00473"/>
    </source>
</evidence>
<dbReference type="InterPro" id="IPR006665">
    <property type="entry name" value="OmpA-like"/>
</dbReference>
<dbReference type="InterPro" id="IPR028974">
    <property type="entry name" value="TSP_type-3_rpt"/>
</dbReference>
<feature type="region of interest" description="Disordered" evidence="6">
    <location>
        <begin position="207"/>
        <end position="239"/>
    </location>
</feature>
<dbReference type="RefSeq" id="WP_124028813.1">
    <property type="nucleotide sequence ID" value="NZ_JBHRSN010000014.1"/>
</dbReference>
<comment type="caution">
    <text evidence="9">The sequence shown here is derived from an EMBL/GenBank/DDBJ whole genome shotgun (WGS) entry which is preliminary data.</text>
</comment>
<evidence type="ECO:0000256" key="6">
    <source>
        <dbReference type="SAM" id="MobiDB-lite"/>
    </source>
</evidence>
<dbReference type="PANTHER" id="PTHR30329">
    <property type="entry name" value="STATOR ELEMENT OF FLAGELLAR MOTOR COMPLEX"/>
    <property type="match status" value="1"/>
</dbReference>
<keyword evidence="3 5" id="KW-0472">Membrane</keyword>
<feature type="chain" id="PRO_5018178973" evidence="7">
    <location>
        <begin position="22"/>
        <end position="375"/>
    </location>
</feature>
<evidence type="ECO:0000256" key="3">
    <source>
        <dbReference type="ARBA" id="ARBA00023136"/>
    </source>
</evidence>
<accession>A0A3N5XZ25</accession>
<evidence type="ECO:0000256" key="2">
    <source>
        <dbReference type="ARBA" id="ARBA00022729"/>
    </source>
</evidence>
<dbReference type="SUPFAM" id="SSF103088">
    <property type="entry name" value="OmpA-like"/>
    <property type="match status" value="1"/>
</dbReference>
<keyword evidence="4" id="KW-0998">Cell outer membrane</keyword>
<dbReference type="Pfam" id="PF02412">
    <property type="entry name" value="TSP_3"/>
    <property type="match status" value="2"/>
</dbReference>
<dbReference type="InterPro" id="IPR006664">
    <property type="entry name" value="OMP_bac"/>
</dbReference>
<feature type="domain" description="OmpA-like" evidence="8">
    <location>
        <begin position="252"/>
        <end position="369"/>
    </location>
</feature>
<dbReference type="AlphaFoldDB" id="A0A3N5XZ25"/>
<evidence type="ECO:0000313" key="10">
    <source>
        <dbReference type="Proteomes" id="UP000275281"/>
    </source>
</evidence>
<dbReference type="Gene3D" id="2.40.160.20">
    <property type="match status" value="1"/>
</dbReference>
<dbReference type="InterPro" id="IPR036737">
    <property type="entry name" value="OmpA-like_sf"/>
</dbReference>
<sequence>MKTKLTALTLALSLGSAAALANSNGGDDNYKWVGVYGSLYDINKDKPYGQPGDYLDNGLGLGIEAGWKFTPKWGLRAEFTKYNIKTDGGYRRQSGSLYGVDAVYFFPEDTFYAFTGVKKLSLDESYGLFNIGVGKHWGSSDYFRVITEVAANRDFGQGTKDVAFKVGIAFNFGTGGYLSSSEPAAVAPLDSDNDGVLDRNDRCPGTAPGVNVDANGCPMEKDSDSDGVADSADKCPNTPRGDVVDAEGCTRFGEEEVSKTVRVLFANDSAKVEEPNDSEIIDLVNFLKRYGKVQAVIEGHASTPGDADYNMDLSKRRANAFKDVLVDKGIDASRLSTEGYGETRLLDSSNTAAAHRLNRRIVVNVSEVIKVKLTK</sequence>
<keyword evidence="10" id="KW-1185">Reference proteome</keyword>
<dbReference type="Proteomes" id="UP000275281">
    <property type="component" value="Unassembled WGS sequence"/>
</dbReference>
<dbReference type="OrthoDB" id="9805832at2"/>
<proteinExistence type="predicted"/>
<name>A0A3N5XZ25_9ALTE</name>
<dbReference type="GO" id="GO:0005509">
    <property type="term" value="F:calcium ion binding"/>
    <property type="evidence" value="ECO:0007669"/>
    <property type="project" value="InterPro"/>
</dbReference>
<comment type="subcellular location">
    <subcellularLocation>
        <location evidence="1">Cell outer membrane</location>
    </subcellularLocation>
</comment>
<evidence type="ECO:0000256" key="4">
    <source>
        <dbReference type="ARBA" id="ARBA00023237"/>
    </source>
</evidence>
<dbReference type="PROSITE" id="PS51123">
    <property type="entry name" value="OMPA_2"/>
    <property type="match status" value="1"/>
</dbReference>
<reference evidence="9 10" key="1">
    <citation type="submission" date="2018-11" db="EMBL/GenBank/DDBJ databases">
        <authorList>
            <person name="Ye M.-Q."/>
            <person name="Du Z.-J."/>
        </authorList>
    </citation>
    <scope>NUCLEOTIDE SEQUENCE [LARGE SCALE GENOMIC DNA]</scope>
    <source>
        <strain evidence="9 10">U0105</strain>
    </source>
</reference>
<dbReference type="GO" id="GO:0007155">
    <property type="term" value="P:cell adhesion"/>
    <property type="evidence" value="ECO:0007669"/>
    <property type="project" value="InterPro"/>
</dbReference>
<dbReference type="GO" id="GO:0009279">
    <property type="term" value="C:cell outer membrane"/>
    <property type="evidence" value="ECO:0007669"/>
    <property type="project" value="UniProtKB-SubCell"/>
</dbReference>
<dbReference type="Pfam" id="PF00691">
    <property type="entry name" value="OmpA"/>
    <property type="match status" value="1"/>
</dbReference>
<gene>
    <name evidence="9" type="ORF">DRW07_15265</name>
</gene>
<evidence type="ECO:0000313" key="9">
    <source>
        <dbReference type="EMBL" id="RPJ65266.1"/>
    </source>
</evidence>
<dbReference type="EMBL" id="RPOK01000005">
    <property type="protein sequence ID" value="RPJ65266.1"/>
    <property type="molecule type" value="Genomic_DNA"/>
</dbReference>
<organism evidence="9 10">
    <name type="scientific">Alteromonas sediminis</name>
    <dbReference type="NCBI Taxonomy" id="2259342"/>
    <lineage>
        <taxon>Bacteria</taxon>
        <taxon>Pseudomonadati</taxon>
        <taxon>Pseudomonadota</taxon>
        <taxon>Gammaproteobacteria</taxon>
        <taxon>Alteromonadales</taxon>
        <taxon>Alteromonadaceae</taxon>
        <taxon>Alteromonas/Salinimonas group</taxon>
        <taxon>Alteromonas</taxon>
    </lineage>
</organism>
<dbReference type="InterPro" id="IPR050330">
    <property type="entry name" value="Bact_OuterMem_StrucFunc"/>
</dbReference>
<dbReference type="Gene3D" id="3.30.1330.60">
    <property type="entry name" value="OmpA-like domain"/>
    <property type="match status" value="1"/>
</dbReference>
<keyword evidence="2 7" id="KW-0732">Signal</keyword>
<evidence type="ECO:0000256" key="1">
    <source>
        <dbReference type="ARBA" id="ARBA00004442"/>
    </source>
</evidence>
<dbReference type="SUPFAM" id="SSF103647">
    <property type="entry name" value="TSP type-3 repeat"/>
    <property type="match status" value="1"/>
</dbReference>